<gene>
    <name evidence="1" type="ORF">JKJ07_34235</name>
</gene>
<evidence type="ECO:0000313" key="2">
    <source>
        <dbReference type="Proteomes" id="UP000598996"/>
    </source>
</evidence>
<name>A0ABS1VY12_9ACTN</name>
<comment type="caution">
    <text evidence="1">The sequence shown here is derived from an EMBL/GenBank/DDBJ whole genome shotgun (WGS) entry which is preliminary data.</text>
</comment>
<dbReference type="EMBL" id="JAENHO010000011">
    <property type="protein sequence ID" value="MBL7259386.1"/>
    <property type="molecule type" value="Genomic_DNA"/>
</dbReference>
<sequence>MSELQLQALIDHFDKRVKGRTAAVGLVSRAAGEEILRALLLTYLRQRYASVTRLIKCRPEVEVDKIRAVLDDAIVVTKNSGARELLSVEYKFWTASSYQGKKVPEAGIAVHAWASWHQELEEWRQDVDRDTFLAWKSGAKVLGKLDKSRLPADVAALDVRRFSPCGRQ</sequence>
<protein>
    <submittedName>
        <fullName evidence="1">Uncharacterized protein</fullName>
    </submittedName>
</protein>
<keyword evidence="2" id="KW-1185">Reference proteome</keyword>
<reference evidence="1 2" key="1">
    <citation type="submission" date="2021-01" db="EMBL/GenBank/DDBJ databases">
        <title>Actinoplanes sp. nov. LDG1-01 isolated from lichen.</title>
        <authorList>
            <person name="Saeng-In P."/>
            <person name="Phongsopitanun W."/>
            <person name="Kanchanasin P."/>
            <person name="Yuki M."/>
            <person name="Kudo T."/>
            <person name="Ohkuma M."/>
            <person name="Tanasupawat S."/>
        </authorList>
    </citation>
    <scope>NUCLEOTIDE SEQUENCE [LARGE SCALE GENOMIC DNA]</scope>
    <source>
        <strain evidence="1 2">LDG1-01</strain>
    </source>
</reference>
<organism evidence="1 2">
    <name type="scientific">Paractinoplanes lichenicola</name>
    <dbReference type="NCBI Taxonomy" id="2802976"/>
    <lineage>
        <taxon>Bacteria</taxon>
        <taxon>Bacillati</taxon>
        <taxon>Actinomycetota</taxon>
        <taxon>Actinomycetes</taxon>
        <taxon>Micromonosporales</taxon>
        <taxon>Micromonosporaceae</taxon>
        <taxon>Paractinoplanes</taxon>
    </lineage>
</organism>
<accession>A0ABS1VY12</accession>
<dbReference type="Proteomes" id="UP000598996">
    <property type="component" value="Unassembled WGS sequence"/>
</dbReference>
<dbReference type="RefSeq" id="WP_202996090.1">
    <property type="nucleotide sequence ID" value="NZ_JAENHO010000011.1"/>
</dbReference>
<proteinExistence type="predicted"/>
<evidence type="ECO:0000313" key="1">
    <source>
        <dbReference type="EMBL" id="MBL7259386.1"/>
    </source>
</evidence>